<dbReference type="InterPro" id="IPR004528">
    <property type="entry name" value="KdsB"/>
</dbReference>
<evidence type="ECO:0000256" key="2">
    <source>
        <dbReference type="ARBA" id="ARBA00022695"/>
    </source>
</evidence>
<sequence>MKTLIVIPARYGSTRFPGKPLAKIAGKEMLLRVWENAQKAASKFEGCQAVVATDDERIMDFCRSRGIDAVMTSVNCPTGTDRVIEAAEKMREMPEFVVNLQGDNPICPTWFVEAVINEYYKNDRVETVTPVVNLSWEELDKLREHKKETPFSGTTAVFNMEGDAFYFSKNIIPAIRKEEKVRAGMETSPVYRQVGLYGYRLDVLRKIAKLPEGVYEKLEGLEQLRWIENGIKVRCVKVDYRNYGKMASLSGVDSPEDVARVEAVLAEYGL</sequence>
<reference evidence="4" key="2">
    <citation type="journal article" date="2021" name="PeerJ">
        <title>Extensive microbial diversity within the chicken gut microbiome revealed by metagenomics and culture.</title>
        <authorList>
            <person name="Gilroy R."/>
            <person name="Ravi A."/>
            <person name="Getino M."/>
            <person name="Pursley I."/>
            <person name="Horton D.L."/>
            <person name="Alikhan N.F."/>
            <person name="Baker D."/>
            <person name="Gharbi K."/>
            <person name="Hall N."/>
            <person name="Watson M."/>
            <person name="Adriaenssens E.M."/>
            <person name="Foster-Nyarko E."/>
            <person name="Jarju S."/>
            <person name="Secka A."/>
            <person name="Antonio M."/>
            <person name="Oren A."/>
            <person name="Chaudhuri R.R."/>
            <person name="La Ragione R."/>
            <person name="Hildebrand F."/>
            <person name="Pallen M.J."/>
        </authorList>
    </citation>
    <scope>NUCLEOTIDE SEQUENCE</scope>
    <source>
        <strain evidence="4">ChiW3-316</strain>
    </source>
</reference>
<protein>
    <submittedName>
        <fullName evidence="4">3-deoxy-manno-octulosonate cytidylyltransferase</fullName>
    </submittedName>
</protein>
<dbReference type="GO" id="GO:0005829">
    <property type="term" value="C:cytosol"/>
    <property type="evidence" value="ECO:0007669"/>
    <property type="project" value="TreeGrafter"/>
</dbReference>
<gene>
    <name evidence="4" type="ORF">IAD20_00310</name>
</gene>
<dbReference type="PANTHER" id="PTHR42866">
    <property type="entry name" value="3-DEOXY-MANNO-OCTULOSONATE CYTIDYLYLTRANSFERASE"/>
    <property type="match status" value="1"/>
</dbReference>
<dbReference type="InterPro" id="IPR029044">
    <property type="entry name" value="Nucleotide-diphossugar_trans"/>
</dbReference>
<dbReference type="Pfam" id="PF02348">
    <property type="entry name" value="CTP_transf_3"/>
    <property type="match status" value="1"/>
</dbReference>
<dbReference type="Proteomes" id="UP000824107">
    <property type="component" value="Unassembled WGS sequence"/>
</dbReference>
<proteinExistence type="predicted"/>
<comment type="caution">
    <text evidence="4">The sequence shown here is derived from an EMBL/GenBank/DDBJ whole genome shotgun (WGS) entry which is preliminary data.</text>
</comment>
<evidence type="ECO:0000313" key="5">
    <source>
        <dbReference type="Proteomes" id="UP000824107"/>
    </source>
</evidence>
<reference evidence="4" key="1">
    <citation type="submission" date="2020-10" db="EMBL/GenBank/DDBJ databases">
        <authorList>
            <person name="Gilroy R."/>
        </authorList>
    </citation>
    <scope>NUCLEOTIDE SEQUENCE</scope>
    <source>
        <strain evidence="4">ChiW3-316</strain>
    </source>
</reference>
<dbReference type="GO" id="GO:0009103">
    <property type="term" value="P:lipopolysaccharide biosynthetic process"/>
    <property type="evidence" value="ECO:0007669"/>
    <property type="project" value="UniProtKB-KW"/>
</dbReference>
<dbReference type="Gene3D" id="3.90.550.10">
    <property type="entry name" value="Spore Coat Polysaccharide Biosynthesis Protein SpsA, Chain A"/>
    <property type="match status" value="1"/>
</dbReference>
<dbReference type="EMBL" id="DVNC01000002">
    <property type="protein sequence ID" value="HIU52506.1"/>
    <property type="molecule type" value="Genomic_DNA"/>
</dbReference>
<evidence type="ECO:0000313" key="4">
    <source>
        <dbReference type="EMBL" id="HIU52506.1"/>
    </source>
</evidence>
<dbReference type="PANTHER" id="PTHR42866:SF2">
    <property type="entry name" value="3-DEOXY-MANNO-OCTULOSONATE CYTIDYLYLTRANSFERASE, MITOCHONDRIAL"/>
    <property type="match status" value="1"/>
</dbReference>
<evidence type="ECO:0000256" key="1">
    <source>
        <dbReference type="ARBA" id="ARBA00022679"/>
    </source>
</evidence>
<dbReference type="InterPro" id="IPR003329">
    <property type="entry name" value="Cytidylyl_trans"/>
</dbReference>
<keyword evidence="1" id="KW-0808">Transferase</keyword>
<dbReference type="NCBIfam" id="NF003952">
    <property type="entry name" value="PRK05450.1-5"/>
    <property type="match status" value="1"/>
</dbReference>
<dbReference type="GO" id="GO:0008690">
    <property type="term" value="F:3-deoxy-manno-octulosonate cytidylyltransferase activity"/>
    <property type="evidence" value="ECO:0007669"/>
    <property type="project" value="InterPro"/>
</dbReference>
<dbReference type="NCBIfam" id="NF003950">
    <property type="entry name" value="PRK05450.1-3"/>
    <property type="match status" value="1"/>
</dbReference>
<accession>A0A9D1SA25</accession>
<name>A0A9D1SA25_9PROT</name>
<organism evidence="4 5">
    <name type="scientific">Candidatus Scatocola faecipullorum</name>
    <dbReference type="NCBI Taxonomy" id="2840917"/>
    <lineage>
        <taxon>Bacteria</taxon>
        <taxon>Pseudomonadati</taxon>
        <taxon>Pseudomonadota</taxon>
        <taxon>Alphaproteobacteria</taxon>
        <taxon>Rhodospirillales</taxon>
        <taxon>Rhodospirillaceae</taxon>
        <taxon>Rhodospirillaceae incertae sedis</taxon>
        <taxon>Candidatus Scatocola</taxon>
    </lineage>
</organism>
<evidence type="ECO:0000256" key="3">
    <source>
        <dbReference type="ARBA" id="ARBA00022985"/>
    </source>
</evidence>
<dbReference type="AlphaFoldDB" id="A0A9D1SA25"/>
<keyword evidence="2 4" id="KW-0548">Nucleotidyltransferase</keyword>
<dbReference type="SUPFAM" id="SSF53448">
    <property type="entry name" value="Nucleotide-diphospho-sugar transferases"/>
    <property type="match status" value="1"/>
</dbReference>
<dbReference type="CDD" id="cd02517">
    <property type="entry name" value="CMP-KDO-Synthetase"/>
    <property type="match status" value="1"/>
</dbReference>
<keyword evidence="3" id="KW-0448">Lipopolysaccharide biosynthesis</keyword>